<evidence type="ECO:0000256" key="2">
    <source>
        <dbReference type="SAM" id="SignalP"/>
    </source>
</evidence>
<dbReference type="GO" id="GO:0022857">
    <property type="term" value="F:transmembrane transporter activity"/>
    <property type="evidence" value="ECO:0007669"/>
    <property type="project" value="InterPro"/>
</dbReference>
<dbReference type="PROSITE" id="PS51257">
    <property type="entry name" value="PROKAR_LIPOPROTEIN"/>
    <property type="match status" value="1"/>
</dbReference>
<dbReference type="KEGG" id="rsa:RSal33209_1147"/>
<dbReference type="CDD" id="cd13606">
    <property type="entry name" value="PBP2_ProX_like"/>
    <property type="match status" value="1"/>
</dbReference>
<dbReference type="SUPFAM" id="SSF53850">
    <property type="entry name" value="Periplasmic binding protein-like II"/>
    <property type="match status" value="1"/>
</dbReference>
<dbReference type="Gene3D" id="3.40.190.120">
    <property type="entry name" value="Osmoprotection protein (prox), domain 2"/>
    <property type="match status" value="1"/>
</dbReference>
<dbReference type="RefSeq" id="WP_012244571.1">
    <property type="nucleotide sequence ID" value="NC_010168.1"/>
</dbReference>
<evidence type="ECO:0000313" key="4">
    <source>
        <dbReference type="EMBL" id="ABY22885.1"/>
    </source>
</evidence>
<evidence type="ECO:0000313" key="5">
    <source>
        <dbReference type="Proteomes" id="UP000002007"/>
    </source>
</evidence>
<accession>A9WPC8</accession>
<feature type="signal peptide" evidence="2">
    <location>
        <begin position="1"/>
        <end position="35"/>
    </location>
</feature>
<dbReference type="GO" id="GO:0043190">
    <property type="term" value="C:ATP-binding cassette (ABC) transporter complex"/>
    <property type="evidence" value="ECO:0007669"/>
    <property type="project" value="InterPro"/>
</dbReference>
<feature type="region of interest" description="Disordered" evidence="1">
    <location>
        <begin position="304"/>
        <end position="329"/>
    </location>
</feature>
<dbReference type="eggNOG" id="COG1732">
    <property type="taxonomic scope" value="Bacteria"/>
</dbReference>
<keyword evidence="2" id="KW-0732">Signal</keyword>
<feature type="chain" id="PRO_5002746436" evidence="2">
    <location>
        <begin position="36"/>
        <end position="329"/>
    </location>
</feature>
<protein>
    <submittedName>
        <fullName evidence="4">Glycine betaine-binding protein</fullName>
    </submittedName>
</protein>
<reference evidence="5" key="1">
    <citation type="journal article" date="2008" name="J. Bacteriol.">
        <title>Genome sequence of the fish pathogen Renibacterium salmoninarum suggests reductive evolution away from an environmental Arthrobacter ancestor.</title>
        <authorList>
            <person name="Wiens G.D."/>
            <person name="Rockey D.D."/>
            <person name="Wu Z."/>
            <person name="Chang J."/>
            <person name="Levy R."/>
            <person name="Crane S."/>
            <person name="Chen D.S."/>
            <person name="Capri G.R."/>
            <person name="Burnett J.R."/>
            <person name="Sudheesh P.S."/>
            <person name="Schipma M.J."/>
            <person name="Burd H."/>
            <person name="Bhattacharyya A."/>
            <person name="Rhodes L.D."/>
            <person name="Kaul R."/>
            <person name="Strom M.S."/>
        </authorList>
    </citation>
    <scope>NUCLEOTIDE SEQUENCE [LARGE SCALE GENOMIC DNA]</scope>
    <source>
        <strain evidence="5">ATCC 33209 / DSM 20767 / JCM 11484 / NBRC 15589 / NCIMB 2235</strain>
    </source>
</reference>
<dbReference type="STRING" id="288705.RSal33209_1147"/>
<dbReference type="AlphaFoldDB" id="A9WPC8"/>
<proteinExistence type="predicted"/>
<name>A9WPC8_RENSM</name>
<evidence type="ECO:0000256" key="1">
    <source>
        <dbReference type="SAM" id="MobiDB-lite"/>
    </source>
</evidence>
<dbReference type="Gene3D" id="3.40.190.10">
    <property type="entry name" value="Periplasmic binding protein-like II"/>
    <property type="match status" value="1"/>
</dbReference>
<gene>
    <name evidence="4" type="ordered locus">RSal33209_1147</name>
</gene>
<feature type="domain" description="ABC-type glycine betaine transport system substrate-binding" evidence="3">
    <location>
        <begin position="55"/>
        <end position="323"/>
    </location>
</feature>
<dbReference type="Pfam" id="PF04069">
    <property type="entry name" value="OpuAC"/>
    <property type="match status" value="1"/>
</dbReference>
<evidence type="ECO:0000259" key="3">
    <source>
        <dbReference type="Pfam" id="PF04069"/>
    </source>
</evidence>
<dbReference type="HOGENOM" id="CLU_038355_1_2_11"/>
<dbReference type="InterPro" id="IPR007210">
    <property type="entry name" value="ABC_Gly_betaine_transp_sub-bd"/>
</dbReference>
<dbReference type="EMBL" id="CP000910">
    <property type="protein sequence ID" value="ABY22885.1"/>
    <property type="molecule type" value="Genomic_DNA"/>
</dbReference>
<keyword evidence="5" id="KW-1185">Reference proteome</keyword>
<sequence length="329" mass="34322">MKFSGKAWLGGSKTRATLIPAAAAVTLAVALTACGGNSGPLNNGSNSDKSGAAGTVTVGSADFPESQVIAQIYAGALEAAGVTVNTKLGIGSREIYIKALDDGSINLIPDYTGNLLGYVDPQNTLTDKGDIVKALPDKLAAFADKQTNKTKLAILDAAAAEDKDAMVVTKATAAKYELKSIEDLAKVCDKLTLAGPPEFETRPYGLPGLKDKYNCVPSKFTPITGEALTVKALINDDVQVADIFTTSPAIPTNSLTVLTDPKNNWLAQQVVPLYAVGKLSDAAKQALNNVSKQLTTDDLISLNGAVSGDKKQNPKDAGQQWLKDKGITK</sequence>
<organism evidence="4 5">
    <name type="scientific">Renibacterium salmoninarum (strain ATCC 33209 / DSM 20767 / JCM 11484 / NBRC 15589 / NCIMB 2235)</name>
    <dbReference type="NCBI Taxonomy" id="288705"/>
    <lineage>
        <taxon>Bacteria</taxon>
        <taxon>Bacillati</taxon>
        <taxon>Actinomycetota</taxon>
        <taxon>Actinomycetes</taxon>
        <taxon>Micrococcales</taxon>
        <taxon>Micrococcaceae</taxon>
        <taxon>Renibacterium</taxon>
    </lineage>
</organism>
<dbReference type="Proteomes" id="UP000002007">
    <property type="component" value="Chromosome"/>
</dbReference>